<dbReference type="AlphaFoldDB" id="A0AAU8G443"/>
<evidence type="ECO:0008006" key="2">
    <source>
        <dbReference type="Google" id="ProtNLM"/>
    </source>
</evidence>
<reference evidence="1" key="1">
    <citation type="submission" date="2024-06" db="EMBL/GenBank/DDBJ databases">
        <title>Complete genome sequence of the cellulolytic actinobacterium, Cellulosimicrobium ES-005.</title>
        <authorList>
            <person name="Matthews C.T."/>
            <person name="Underwood K.D."/>
            <person name="Ghanchi K.M."/>
            <person name="Fields S.D."/>
            <person name="Gardner S.G."/>
        </authorList>
    </citation>
    <scope>NUCLEOTIDE SEQUENCE</scope>
    <source>
        <strain evidence="1">ES-005</strain>
    </source>
</reference>
<proteinExistence type="predicted"/>
<dbReference type="EMBL" id="CP159290">
    <property type="protein sequence ID" value="XCH30381.1"/>
    <property type="molecule type" value="Genomic_DNA"/>
</dbReference>
<sequence length="345" mass="39047">MEQFSIVFLQFGHASDDFRAQVEELPGRHISARAFLSNDDETQESWIFVDRMEELAVGRGDQLGPLRERIMREAASGHYFALISRSPKTAFPDTVGSDVVSDAKQLFPTLSVESVHDDDPEEHLRHCVSELGDRTLLALSTALWESQLAPLDALAALSKPDLEALRGARLVATNDNAASWSNPGGFRDLRRAVALVSAETVMSRAAVPDTFSELWRLERMLRNMVRRALVERMMDAWRESCLDGELAKSVIERAQKDSQPRANRLSDLRDPLEWLTTTELLDLRERHELGGLGLEPHHWASLRTQIVPIRNRIAHMRIVSDDDSRLVATWRKLVQDRSRRASSKP</sequence>
<name>A0AAU8G443_9MICO</name>
<protein>
    <recommendedName>
        <fullName evidence="2">Swt1-like HEPN domain-containing protein</fullName>
    </recommendedName>
</protein>
<dbReference type="RefSeq" id="WP_353708315.1">
    <property type="nucleotide sequence ID" value="NZ_CP159290.1"/>
</dbReference>
<evidence type="ECO:0000313" key="1">
    <source>
        <dbReference type="EMBL" id="XCH30381.1"/>
    </source>
</evidence>
<organism evidence="1">
    <name type="scientific">Cellulosimicrobium sp. ES-005</name>
    <dbReference type="NCBI Taxonomy" id="3163031"/>
    <lineage>
        <taxon>Bacteria</taxon>
        <taxon>Bacillati</taxon>
        <taxon>Actinomycetota</taxon>
        <taxon>Actinomycetes</taxon>
        <taxon>Micrococcales</taxon>
        <taxon>Promicromonosporaceae</taxon>
        <taxon>Cellulosimicrobium</taxon>
    </lineage>
</organism>
<accession>A0AAU8G443</accession>
<gene>
    <name evidence="1" type="ORF">ABRQ22_01405</name>
</gene>